<dbReference type="PANTHER" id="PTHR32507:SF7">
    <property type="entry name" value="K(+)_H(+) ANTIPORTER NHAP2"/>
    <property type="match status" value="1"/>
</dbReference>
<evidence type="ECO:0000256" key="3">
    <source>
        <dbReference type="ARBA" id="ARBA00022449"/>
    </source>
</evidence>
<dbReference type="GO" id="GO:0015297">
    <property type="term" value="F:antiporter activity"/>
    <property type="evidence" value="ECO:0007669"/>
    <property type="project" value="UniProtKB-KW"/>
</dbReference>
<sequence>MLDLLYPAILICAGLIMIAIFTSLLAFRFGAPILLVFLAVGLLAGEDGLGLHFDDATTAYVVGNLALAVILFDSGFQMRLASLRQAAGPALALATVGVLVTAGLIALATHVVLPFSWPESLLLGAILSSTDAAALFFLMRVGGTPIRERVRSTLEIESGANDPMAIFLTITLVELIRFGSAHGGISIPGLVLSFVREMGLGVVFGLIGGFLITKMVNRFNFEHGLYPVLVLAASLVIFAAAGEVEGSGFLAVYVAGLYAGNRPLKAKATLQRFQEGMTWLAQIIMFLMLGLLANPARFAMIALPSVLIALVLIFIARPLAVWVCLWPFRFQSSERTFISWVGLRGAVSILLAILPLAEGIDHSQTYFNVAFIVVLTSLLVHGWTITPLATRLGLVIPPKTGLVERVELELPGSAHHELVVYRIVGNSPVALGERVPRWARPSLVIRKGQSMRYQYAGRLQEGDYVYLFAAPRYTRLLDRLFGSPARLAADDDDFFGAFVIDPTKPVAGLAQAYGAQVPTADPELTISRFMADRLGGRAEVGDRVGCGPVDLVVRDTDDEGRVISAGLALEPQAVVGPTMQTVRALLRVAVRIRQFFGGKAKGSRAAQ</sequence>
<organism evidence="11 12">
    <name type="scientific">Faunimonas pinastri</name>
    <dbReference type="NCBI Taxonomy" id="1855383"/>
    <lineage>
        <taxon>Bacteria</taxon>
        <taxon>Pseudomonadati</taxon>
        <taxon>Pseudomonadota</taxon>
        <taxon>Alphaproteobacteria</taxon>
        <taxon>Hyphomicrobiales</taxon>
        <taxon>Afifellaceae</taxon>
        <taxon>Faunimonas</taxon>
    </lineage>
</organism>
<keyword evidence="6 9" id="KW-1133">Transmembrane helix</keyword>
<gene>
    <name evidence="11" type="ORF">SAMN05216548_107200</name>
</gene>
<dbReference type="NCBIfam" id="NF003716">
    <property type="entry name" value="PRK05326.1-3"/>
    <property type="match status" value="1"/>
</dbReference>
<dbReference type="InterPro" id="IPR038770">
    <property type="entry name" value="Na+/solute_symporter_sf"/>
</dbReference>
<keyword evidence="5 9" id="KW-0812">Transmembrane</keyword>
<feature type="transmembrane region" description="Helical" evidence="9">
    <location>
        <begin position="191"/>
        <end position="212"/>
    </location>
</feature>
<dbReference type="GO" id="GO:0005886">
    <property type="term" value="C:plasma membrane"/>
    <property type="evidence" value="ECO:0007669"/>
    <property type="project" value="UniProtKB-SubCell"/>
</dbReference>
<dbReference type="EMBL" id="FOFG01000007">
    <property type="protein sequence ID" value="SEQ77783.1"/>
    <property type="molecule type" value="Genomic_DNA"/>
</dbReference>
<dbReference type="Pfam" id="PF00999">
    <property type="entry name" value="Na_H_Exchanger"/>
    <property type="match status" value="1"/>
</dbReference>
<keyword evidence="12" id="KW-1185">Reference proteome</keyword>
<feature type="transmembrane region" description="Helical" evidence="9">
    <location>
        <begin position="224"/>
        <end position="241"/>
    </location>
</feature>
<evidence type="ECO:0000313" key="12">
    <source>
        <dbReference type="Proteomes" id="UP000199647"/>
    </source>
</evidence>
<feature type="domain" description="Cation/H+ exchanger transmembrane" evidence="10">
    <location>
        <begin position="16"/>
        <end position="389"/>
    </location>
</feature>
<feature type="transmembrane region" description="Helical" evidence="9">
    <location>
        <begin position="337"/>
        <end position="357"/>
    </location>
</feature>
<dbReference type="NCBIfam" id="NF003715">
    <property type="entry name" value="PRK05326.1-2"/>
    <property type="match status" value="1"/>
</dbReference>
<dbReference type="GO" id="GO:1902600">
    <property type="term" value="P:proton transmembrane transport"/>
    <property type="evidence" value="ECO:0007669"/>
    <property type="project" value="InterPro"/>
</dbReference>
<evidence type="ECO:0000256" key="1">
    <source>
        <dbReference type="ARBA" id="ARBA00004651"/>
    </source>
</evidence>
<dbReference type="OrthoDB" id="9810759at2"/>
<feature type="transmembrane region" description="Helical" evidence="9">
    <location>
        <begin position="369"/>
        <end position="389"/>
    </location>
</feature>
<comment type="subcellular location">
    <subcellularLocation>
        <location evidence="1">Cell membrane</location>
        <topology evidence="1">Multi-pass membrane protein</topology>
    </subcellularLocation>
</comment>
<dbReference type="Gene3D" id="1.20.1530.20">
    <property type="match status" value="1"/>
</dbReference>
<name>A0A1H9IT57_9HYPH</name>
<evidence type="ECO:0000256" key="2">
    <source>
        <dbReference type="ARBA" id="ARBA00022448"/>
    </source>
</evidence>
<feature type="transmembrane region" description="Helical" evidence="9">
    <location>
        <begin position="59"/>
        <end position="78"/>
    </location>
</feature>
<dbReference type="PANTHER" id="PTHR32507">
    <property type="entry name" value="NA(+)/H(+) ANTIPORTER 1"/>
    <property type="match status" value="1"/>
</dbReference>
<keyword evidence="3" id="KW-0050">Antiport</keyword>
<reference evidence="11 12" key="1">
    <citation type="submission" date="2016-10" db="EMBL/GenBank/DDBJ databases">
        <authorList>
            <person name="de Groot N.N."/>
        </authorList>
    </citation>
    <scope>NUCLEOTIDE SEQUENCE [LARGE SCALE GENOMIC DNA]</scope>
    <source>
        <strain evidence="11 12">A52C2</strain>
    </source>
</reference>
<evidence type="ECO:0000256" key="8">
    <source>
        <dbReference type="ARBA" id="ARBA00023136"/>
    </source>
</evidence>
<evidence type="ECO:0000313" key="11">
    <source>
        <dbReference type="EMBL" id="SEQ77783.1"/>
    </source>
</evidence>
<feature type="transmembrane region" description="Helical" evidence="9">
    <location>
        <begin position="276"/>
        <end position="293"/>
    </location>
</feature>
<evidence type="ECO:0000256" key="5">
    <source>
        <dbReference type="ARBA" id="ARBA00022692"/>
    </source>
</evidence>
<dbReference type="STRING" id="1855383.SAMN05216548_107200"/>
<dbReference type="AlphaFoldDB" id="A0A1H9IT57"/>
<evidence type="ECO:0000256" key="9">
    <source>
        <dbReference type="SAM" id="Phobius"/>
    </source>
</evidence>
<evidence type="ECO:0000259" key="10">
    <source>
        <dbReference type="Pfam" id="PF00999"/>
    </source>
</evidence>
<evidence type="ECO:0000256" key="4">
    <source>
        <dbReference type="ARBA" id="ARBA00022475"/>
    </source>
</evidence>
<dbReference type="InterPro" id="IPR006153">
    <property type="entry name" value="Cation/H_exchanger_TM"/>
</dbReference>
<protein>
    <submittedName>
        <fullName evidence="11">Potassium/proton antiporter, CPA1 family</fullName>
    </submittedName>
</protein>
<keyword evidence="4" id="KW-1003">Cell membrane</keyword>
<feature type="transmembrane region" description="Helical" evidence="9">
    <location>
        <begin position="6"/>
        <end position="27"/>
    </location>
</feature>
<dbReference type="Proteomes" id="UP000199647">
    <property type="component" value="Unassembled WGS sequence"/>
</dbReference>
<proteinExistence type="predicted"/>
<keyword evidence="2" id="KW-0813">Transport</keyword>
<evidence type="ECO:0000256" key="6">
    <source>
        <dbReference type="ARBA" id="ARBA00022989"/>
    </source>
</evidence>
<dbReference type="RefSeq" id="WP_092496745.1">
    <property type="nucleotide sequence ID" value="NZ_FOFG01000007.1"/>
</dbReference>
<accession>A0A1H9IT57</accession>
<feature type="transmembrane region" description="Helical" evidence="9">
    <location>
        <begin position="299"/>
        <end position="325"/>
    </location>
</feature>
<keyword evidence="7" id="KW-0406">Ion transport</keyword>
<keyword evidence="8 9" id="KW-0472">Membrane</keyword>
<feature type="transmembrane region" description="Helical" evidence="9">
    <location>
        <begin position="34"/>
        <end position="53"/>
    </location>
</feature>
<feature type="transmembrane region" description="Helical" evidence="9">
    <location>
        <begin position="164"/>
        <end position="185"/>
    </location>
</feature>
<evidence type="ECO:0000256" key="7">
    <source>
        <dbReference type="ARBA" id="ARBA00023065"/>
    </source>
</evidence>
<feature type="transmembrane region" description="Helical" evidence="9">
    <location>
        <begin position="90"/>
        <end position="115"/>
    </location>
</feature>
<feature type="transmembrane region" description="Helical" evidence="9">
    <location>
        <begin position="121"/>
        <end position="143"/>
    </location>
</feature>
<dbReference type="NCBIfam" id="NF003714">
    <property type="entry name" value="PRK05326.1-1"/>
    <property type="match status" value="1"/>
</dbReference>